<keyword evidence="2" id="KW-1185">Reference proteome</keyword>
<reference evidence="1" key="1">
    <citation type="submission" date="2019-07" db="EMBL/GenBank/DDBJ databases">
        <authorList>
            <person name="De-Chao Zhang Q."/>
        </authorList>
    </citation>
    <scope>NUCLEOTIDE SEQUENCE</scope>
    <source>
        <strain evidence="1">TP-CH-4</strain>
    </source>
</reference>
<proteinExistence type="predicted"/>
<evidence type="ECO:0000313" key="2">
    <source>
        <dbReference type="Proteomes" id="UP000707206"/>
    </source>
</evidence>
<name>A0A967AV54_9FLAO</name>
<sequence>MENLGTVLSEITRLTYTIESDYPELYRFLDETPMTIPSDAHPTIDLHTLKDYLEGLQQMLKHYLETHSLS</sequence>
<gene>
    <name evidence="1" type="ORF">FK220_009670</name>
</gene>
<organism evidence="1 2">
    <name type="scientific">Pelagihabitans pacificus</name>
    <dbReference type="NCBI Taxonomy" id="2696054"/>
    <lineage>
        <taxon>Bacteria</taxon>
        <taxon>Pseudomonadati</taxon>
        <taxon>Bacteroidota</taxon>
        <taxon>Flavobacteriia</taxon>
        <taxon>Flavobacteriales</taxon>
        <taxon>Flavobacteriaceae</taxon>
        <taxon>Pelagihabitans</taxon>
    </lineage>
</organism>
<accession>A0A967AV54</accession>
<dbReference type="AlphaFoldDB" id="A0A967AV54"/>
<comment type="caution">
    <text evidence="1">The sequence shown here is derived from an EMBL/GenBank/DDBJ whole genome shotgun (WGS) entry which is preliminary data.</text>
</comment>
<reference evidence="1" key="2">
    <citation type="submission" date="2020-03" db="EMBL/GenBank/DDBJ databases">
        <title>Flavobacteriaceae bacterium strain TP-CH-4, a member of the family Flavobacteriaceae isolated from a deep-sea seamount.</title>
        <authorList>
            <person name="Zhang D.-C."/>
        </authorList>
    </citation>
    <scope>NUCLEOTIDE SEQUENCE</scope>
    <source>
        <strain evidence="1">TP-CH-4</strain>
    </source>
</reference>
<dbReference type="Proteomes" id="UP000707206">
    <property type="component" value="Unassembled WGS sequence"/>
</dbReference>
<protein>
    <submittedName>
        <fullName evidence="1">Uncharacterized protein</fullName>
    </submittedName>
</protein>
<dbReference type="EMBL" id="VIKU02000002">
    <property type="protein sequence ID" value="NHF59608.1"/>
    <property type="molecule type" value="Genomic_DNA"/>
</dbReference>
<evidence type="ECO:0000313" key="1">
    <source>
        <dbReference type="EMBL" id="NHF59608.1"/>
    </source>
</evidence>